<keyword evidence="2" id="KW-1185">Reference proteome</keyword>
<organism evidence="1 2">
    <name type="scientific">Streptomyces viridiviolaceus</name>
    <dbReference type="NCBI Taxonomy" id="68282"/>
    <lineage>
        <taxon>Bacteria</taxon>
        <taxon>Bacillati</taxon>
        <taxon>Actinomycetota</taxon>
        <taxon>Actinomycetes</taxon>
        <taxon>Kitasatosporales</taxon>
        <taxon>Streptomycetaceae</taxon>
        <taxon>Streptomyces</taxon>
    </lineage>
</organism>
<accession>A0ABW2ECY2</accession>
<evidence type="ECO:0000313" key="2">
    <source>
        <dbReference type="Proteomes" id="UP001596409"/>
    </source>
</evidence>
<dbReference type="RefSeq" id="WP_189880626.1">
    <property type="nucleotide sequence ID" value="NZ_BMWA01000045.1"/>
</dbReference>
<dbReference type="EMBL" id="JBHSYM010000112">
    <property type="protein sequence ID" value="MFC7018006.1"/>
    <property type="molecule type" value="Genomic_DNA"/>
</dbReference>
<reference evidence="2" key="1">
    <citation type="journal article" date="2019" name="Int. J. Syst. Evol. Microbiol.">
        <title>The Global Catalogue of Microorganisms (GCM) 10K type strain sequencing project: providing services to taxonomists for standard genome sequencing and annotation.</title>
        <authorList>
            <consortium name="The Broad Institute Genomics Platform"/>
            <consortium name="The Broad Institute Genome Sequencing Center for Infectious Disease"/>
            <person name="Wu L."/>
            <person name="Ma J."/>
        </authorList>
    </citation>
    <scope>NUCLEOTIDE SEQUENCE [LARGE SCALE GENOMIC DNA]</scope>
    <source>
        <strain evidence="2">JCM 4855</strain>
    </source>
</reference>
<evidence type="ECO:0000313" key="1">
    <source>
        <dbReference type="EMBL" id="MFC7018006.1"/>
    </source>
</evidence>
<proteinExistence type="predicted"/>
<protein>
    <submittedName>
        <fullName evidence="1">Uncharacterized protein</fullName>
    </submittedName>
</protein>
<gene>
    <name evidence="1" type="ORF">ACFQMH_41245</name>
</gene>
<sequence length="64" mass="6788">MPTAVDEDGTTPSGGSLPDEIVREGAWWMPAAPLGNAPHLVHLLRAGALFERGRLVERPEAVTA</sequence>
<comment type="caution">
    <text evidence="1">The sequence shown here is derived from an EMBL/GenBank/DDBJ whole genome shotgun (WGS) entry which is preliminary data.</text>
</comment>
<name>A0ABW2ECY2_9ACTN</name>
<dbReference type="Proteomes" id="UP001596409">
    <property type="component" value="Unassembled WGS sequence"/>
</dbReference>